<feature type="domain" description="LytR/CpsA/Psr regulator C-terminal" evidence="2">
    <location>
        <begin position="83"/>
        <end position="167"/>
    </location>
</feature>
<accession>A0A0G0PNG4</accession>
<proteinExistence type="predicted"/>
<protein>
    <recommendedName>
        <fullName evidence="2">LytR/CpsA/Psr regulator C-terminal domain-containing protein</fullName>
    </recommendedName>
</protein>
<dbReference type="AlphaFoldDB" id="A0A0G0PNG4"/>
<comment type="caution">
    <text evidence="3">The sequence shown here is derived from an EMBL/GenBank/DDBJ whole genome shotgun (WGS) entry which is preliminary data.</text>
</comment>
<evidence type="ECO:0000313" key="4">
    <source>
        <dbReference type="Proteomes" id="UP000033862"/>
    </source>
</evidence>
<name>A0A0G0PNG4_9BACT</name>
<dbReference type="EMBL" id="LBVS01000003">
    <property type="protein sequence ID" value="KKQ90861.1"/>
    <property type="molecule type" value="Genomic_DNA"/>
</dbReference>
<keyword evidence="1" id="KW-0812">Transmembrane</keyword>
<feature type="transmembrane region" description="Helical" evidence="1">
    <location>
        <begin position="29"/>
        <end position="53"/>
    </location>
</feature>
<sequence length="168" mass="19024">MARVWDILPPKKRKLTKFERKEEKRRRKIGPWLFFILMVGAIIFIASASGNFVPPISSTSNPVPANSSPTVETVPTTKTKQNISIKILNGTGRFEETDRIKKIVSDLGYEVKTTESALNLYDQTTVYYQLPSEEFATEITDGLKDFKAKSQKFTQETKYDIVIVIGSN</sequence>
<evidence type="ECO:0000259" key="2">
    <source>
        <dbReference type="Pfam" id="PF13399"/>
    </source>
</evidence>
<dbReference type="InterPro" id="IPR027381">
    <property type="entry name" value="LytR/CpsA/Psr_C"/>
</dbReference>
<organism evidence="3 4">
    <name type="scientific">Berkelbacteria bacterium GW2011_GWA1_39_10</name>
    <dbReference type="NCBI Taxonomy" id="1618332"/>
    <lineage>
        <taxon>Bacteria</taxon>
        <taxon>Candidatus Berkelbacteria</taxon>
    </lineage>
</organism>
<dbReference type="STRING" id="1618332.UT15_C0003G0036"/>
<reference evidence="3 4" key="1">
    <citation type="journal article" date="2015" name="Nature">
        <title>rRNA introns, odd ribosomes, and small enigmatic genomes across a large radiation of phyla.</title>
        <authorList>
            <person name="Brown C.T."/>
            <person name="Hug L.A."/>
            <person name="Thomas B.C."/>
            <person name="Sharon I."/>
            <person name="Castelle C.J."/>
            <person name="Singh A."/>
            <person name="Wilkins M.J."/>
            <person name="Williams K.H."/>
            <person name="Banfield J.F."/>
        </authorList>
    </citation>
    <scope>NUCLEOTIDE SEQUENCE [LARGE SCALE GENOMIC DNA]</scope>
</reference>
<keyword evidence="1" id="KW-0472">Membrane</keyword>
<evidence type="ECO:0000313" key="3">
    <source>
        <dbReference type="EMBL" id="KKQ90861.1"/>
    </source>
</evidence>
<dbReference type="Proteomes" id="UP000033862">
    <property type="component" value="Unassembled WGS sequence"/>
</dbReference>
<keyword evidence="1" id="KW-1133">Transmembrane helix</keyword>
<evidence type="ECO:0000256" key="1">
    <source>
        <dbReference type="SAM" id="Phobius"/>
    </source>
</evidence>
<dbReference type="Pfam" id="PF13399">
    <property type="entry name" value="LytR_C"/>
    <property type="match status" value="1"/>
</dbReference>
<dbReference type="Gene3D" id="3.30.70.2390">
    <property type="match status" value="1"/>
</dbReference>
<gene>
    <name evidence="3" type="ORF">UT15_C0003G0036</name>
</gene>